<keyword evidence="4 5" id="KW-0472">Membrane</keyword>
<dbReference type="InterPro" id="IPR010432">
    <property type="entry name" value="RDD"/>
</dbReference>
<dbReference type="PANTHER" id="PTHR38480:SF1">
    <property type="entry name" value="SLR0254 PROTEIN"/>
    <property type="match status" value="1"/>
</dbReference>
<feature type="transmembrane region" description="Helical" evidence="5">
    <location>
        <begin position="73"/>
        <end position="91"/>
    </location>
</feature>
<proteinExistence type="predicted"/>
<evidence type="ECO:0000256" key="5">
    <source>
        <dbReference type="SAM" id="Phobius"/>
    </source>
</evidence>
<dbReference type="AlphaFoldDB" id="A0A2S9XFR4"/>
<dbReference type="OrthoDB" id="9787732at2"/>
<keyword evidence="2 5" id="KW-0812">Transmembrane</keyword>
<gene>
    <name evidence="7" type="ORF">ENSA5_52850</name>
</gene>
<reference evidence="7 8" key="1">
    <citation type="submission" date="2018-03" db="EMBL/GenBank/DDBJ databases">
        <title>Draft Genome Sequences of the Obligatory Marine Myxobacteria Enhygromyxa salina SWB005.</title>
        <authorList>
            <person name="Poehlein A."/>
            <person name="Moghaddam J.A."/>
            <person name="Harms H."/>
            <person name="Alanjari M."/>
            <person name="Koenig G.M."/>
            <person name="Daniel R."/>
            <person name="Schaeberle T.F."/>
        </authorList>
    </citation>
    <scope>NUCLEOTIDE SEQUENCE [LARGE SCALE GENOMIC DNA]</scope>
    <source>
        <strain evidence="7 8">SWB005</strain>
    </source>
</reference>
<feature type="transmembrane region" description="Helical" evidence="5">
    <location>
        <begin position="38"/>
        <end position="61"/>
    </location>
</feature>
<dbReference type="GO" id="GO:0016020">
    <property type="term" value="C:membrane"/>
    <property type="evidence" value="ECO:0007669"/>
    <property type="project" value="UniProtKB-SubCell"/>
</dbReference>
<evidence type="ECO:0000256" key="3">
    <source>
        <dbReference type="ARBA" id="ARBA00022989"/>
    </source>
</evidence>
<dbReference type="PANTHER" id="PTHR38480">
    <property type="entry name" value="SLR0254 PROTEIN"/>
    <property type="match status" value="1"/>
</dbReference>
<comment type="subcellular location">
    <subcellularLocation>
        <location evidence="1">Membrane</location>
        <topology evidence="1">Multi-pass membrane protein</topology>
    </subcellularLocation>
</comment>
<accession>A0A2S9XFR4</accession>
<sequence length="273" mass="30046">MSSAVQVARGPALDTTAQVETPEHIRFDYPLAGPTRRALAYLIDLLIRGGVLLVVGVVVMLVDTATGLDGMSIGALFVFYFVLDWFYYVLFETIWSGRSPGKRALKLRVVGQDGHSLTVLDSVLRNLLRAADFLPFGYSVGLVVMARDPMFRRLGDMVAGTVVVVEDPGRISERLHLHPPPTPAELEAMPARPPVSRQELDAIELLLRRRGTLAPLRELELAELLAPLLAERMAVSYQDPVRFLGLIYARALGHETIAPVEQPHPTRPGGGRR</sequence>
<dbReference type="RefSeq" id="WP_106394508.1">
    <property type="nucleotide sequence ID" value="NZ_PVNK01000232.1"/>
</dbReference>
<comment type="caution">
    <text evidence="7">The sequence shown here is derived from an EMBL/GenBank/DDBJ whole genome shotgun (WGS) entry which is preliminary data.</text>
</comment>
<keyword evidence="3 5" id="KW-1133">Transmembrane helix</keyword>
<name>A0A2S9XFR4_9BACT</name>
<dbReference type="Proteomes" id="UP000237968">
    <property type="component" value="Unassembled WGS sequence"/>
</dbReference>
<feature type="domain" description="RDD" evidence="6">
    <location>
        <begin position="31"/>
        <end position="160"/>
    </location>
</feature>
<evidence type="ECO:0000256" key="2">
    <source>
        <dbReference type="ARBA" id="ARBA00022692"/>
    </source>
</evidence>
<keyword evidence="8" id="KW-1185">Reference proteome</keyword>
<dbReference type="Pfam" id="PF06271">
    <property type="entry name" value="RDD"/>
    <property type="match status" value="1"/>
</dbReference>
<evidence type="ECO:0000313" key="8">
    <source>
        <dbReference type="Proteomes" id="UP000237968"/>
    </source>
</evidence>
<evidence type="ECO:0000256" key="1">
    <source>
        <dbReference type="ARBA" id="ARBA00004141"/>
    </source>
</evidence>
<organism evidence="7 8">
    <name type="scientific">Enhygromyxa salina</name>
    <dbReference type="NCBI Taxonomy" id="215803"/>
    <lineage>
        <taxon>Bacteria</taxon>
        <taxon>Pseudomonadati</taxon>
        <taxon>Myxococcota</taxon>
        <taxon>Polyangia</taxon>
        <taxon>Nannocystales</taxon>
        <taxon>Nannocystaceae</taxon>
        <taxon>Enhygromyxa</taxon>
    </lineage>
</organism>
<protein>
    <submittedName>
        <fullName evidence="7">RDD family protein</fullName>
    </submittedName>
</protein>
<evidence type="ECO:0000256" key="4">
    <source>
        <dbReference type="ARBA" id="ARBA00023136"/>
    </source>
</evidence>
<evidence type="ECO:0000313" key="7">
    <source>
        <dbReference type="EMBL" id="PRP91705.1"/>
    </source>
</evidence>
<dbReference type="EMBL" id="PVNK01000232">
    <property type="protein sequence ID" value="PRP91705.1"/>
    <property type="molecule type" value="Genomic_DNA"/>
</dbReference>
<evidence type="ECO:0000259" key="6">
    <source>
        <dbReference type="Pfam" id="PF06271"/>
    </source>
</evidence>